<reference evidence="1 2" key="1">
    <citation type="journal article" date="2019" name="Environ. Microbiol.">
        <title>Species interactions and distinct microbial communities in high Arctic permafrost affected cryosols are associated with the CH4 and CO2 gas fluxes.</title>
        <authorList>
            <person name="Altshuler I."/>
            <person name="Hamel J."/>
            <person name="Turney S."/>
            <person name="Magnuson E."/>
            <person name="Levesque R."/>
            <person name="Greer C."/>
            <person name="Whyte L.G."/>
        </authorList>
    </citation>
    <scope>NUCLEOTIDE SEQUENCE [LARGE SCALE GENOMIC DNA]</scope>
    <source>
        <strain evidence="1 2">42</strain>
    </source>
</reference>
<proteinExistence type="predicted"/>
<comment type="caution">
    <text evidence="1">The sequence shown here is derived from an EMBL/GenBank/DDBJ whole genome shotgun (WGS) entry which is preliminary data.</text>
</comment>
<name>A0A502E3K4_9FLAO</name>
<gene>
    <name evidence="1" type="ORF">EAH81_26870</name>
</gene>
<keyword evidence="2" id="KW-1185">Reference proteome</keyword>
<evidence type="ECO:0000313" key="1">
    <source>
        <dbReference type="EMBL" id="TPG31352.1"/>
    </source>
</evidence>
<dbReference type="Proteomes" id="UP000319700">
    <property type="component" value="Unassembled WGS sequence"/>
</dbReference>
<organism evidence="1 2">
    <name type="scientific">Flavobacterium pectinovorum</name>
    <dbReference type="NCBI Taxonomy" id="29533"/>
    <lineage>
        <taxon>Bacteria</taxon>
        <taxon>Pseudomonadati</taxon>
        <taxon>Bacteroidota</taxon>
        <taxon>Flavobacteriia</taxon>
        <taxon>Flavobacteriales</taxon>
        <taxon>Flavobacteriaceae</taxon>
        <taxon>Flavobacterium</taxon>
    </lineage>
</organism>
<protein>
    <submittedName>
        <fullName evidence="1">Uncharacterized protein</fullName>
    </submittedName>
</protein>
<dbReference type="AlphaFoldDB" id="A0A502E3K4"/>
<evidence type="ECO:0000313" key="2">
    <source>
        <dbReference type="Proteomes" id="UP000319700"/>
    </source>
</evidence>
<dbReference type="RefSeq" id="WP_140511981.1">
    <property type="nucleotide sequence ID" value="NZ_RCZH01000029.1"/>
</dbReference>
<sequence>MIELTNEKYIDNLNGFSIYWTDINRISLQDGKAPFVVFDLKDSKRFYNDINLFKKLFYKFERNDMNSIQTNIRFPHGKNADIFTEIQNNFKKSQKK</sequence>
<dbReference type="OrthoDB" id="9918378at2"/>
<dbReference type="EMBL" id="RCZH01000029">
    <property type="protein sequence ID" value="TPG31352.1"/>
    <property type="molecule type" value="Genomic_DNA"/>
</dbReference>
<accession>A0A502E3K4</accession>